<evidence type="ECO:0000313" key="13">
    <source>
        <dbReference type="Proteomes" id="UP000029072"/>
    </source>
</evidence>
<evidence type="ECO:0000256" key="4">
    <source>
        <dbReference type="ARBA" id="ARBA00022801"/>
    </source>
</evidence>
<evidence type="ECO:0000256" key="1">
    <source>
        <dbReference type="ARBA" id="ARBA00000448"/>
    </source>
</evidence>
<feature type="binding site" evidence="10">
    <location>
        <position position="17"/>
    </location>
    <ligand>
        <name>substrate</name>
    </ligand>
</feature>
<name>A0A087AD30_9BIFI</name>
<evidence type="ECO:0000256" key="2">
    <source>
        <dbReference type="ARBA" id="ARBA00010838"/>
    </source>
</evidence>
<dbReference type="PANTHER" id="PTHR10353:SF36">
    <property type="entry name" value="LP05116P"/>
    <property type="match status" value="1"/>
</dbReference>
<dbReference type="InterPro" id="IPR033132">
    <property type="entry name" value="GH_1_N_CS"/>
</dbReference>
<evidence type="ECO:0000256" key="7">
    <source>
        <dbReference type="ARBA" id="ARBA00023295"/>
    </source>
</evidence>
<dbReference type="eggNOG" id="COG2723">
    <property type="taxonomic scope" value="Bacteria"/>
</dbReference>
<dbReference type="InterPro" id="IPR001360">
    <property type="entry name" value="Glyco_hydro_1"/>
</dbReference>
<reference evidence="12 13" key="1">
    <citation type="submission" date="2014-03" db="EMBL/GenBank/DDBJ databases">
        <title>Genomics of Bifidobacteria.</title>
        <authorList>
            <person name="Ventura M."/>
            <person name="Milani C."/>
            <person name="Lugli G.A."/>
        </authorList>
    </citation>
    <scope>NUCLEOTIDE SEQUENCE [LARGE SCALE GENOMIC DNA]</scope>
    <source>
        <strain evidence="12 13">DSM 23973</strain>
    </source>
</reference>
<feature type="binding site" evidence="10">
    <location>
        <begin position="420"/>
        <end position="421"/>
    </location>
    <ligand>
        <name>substrate</name>
    </ligand>
</feature>
<evidence type="ECO:0000256" key="8">
    <source>
        <dbReference type="ARBA" id="ARBA00023326"/>
    </source>
</evidence>
<dbReference type="EMBL" id="JGYS01000001">
    <property type="protein sequence ID" value="KFI56680.1"/>
    <property type="molecule type" value="Genomic_DNA"/>
</dbReference>
<dbReference type="GO" id="GO:0008422">
    <property type="term" value="F:beta-glucosidase activity"/>
    <property type="evidence" value="ECO:0007669"/>
    <property type="project" value="UniProtKB-EC"/>
</dbReference>
<accession>A0A087AD30</accession>
<evidence type="ECO:0000256" key="6">
    <source>
        <dbReference type="ARBA" id="ARBA00023277"/>
    </source>
</evidence>
<dbReference type="OrthoDB" id="9765195at2"/>
<dbReference type="SUPFAM" id="SSF51445">
    <property type="entry name" value="(Trans)glycosidases"/>
    <property type="match status" value="1"/>
</dbReference>
<dbReference type="FunFam" id="3.20.20.80:FF:000004">
    <property type="entry name" value="Beta-glucosidase 6-phospho-beta-glucosidase"/>
    <property type="match status" value="1"/>
</dbReference>
<keyword evidence="7 11" id="KW-0326">Glycosidase</keyword>
<evidence type="ECO:0000256" key="11">
    <source>
        <dbReference type="RuleBase" id="RU361175"/>
    </source>
</evidence>
<dbReference type="Proteomes" id="UP000029072">
    <property type="component" value="Unassembled WGS sequence"/>
</dbReference>
<sequence length="462" mass="51691">MRFPEGFRFGTATASYQIEGAAKEGGRTPSIWDTFSHTPGKTVNGDTGDVACDSYHRWREDIALLADLGVNSYRFSVAMPRVLPTEGGPVNEEGLDFYERIVDELLAKGIEPTVTLYHWDLPQYLGDKDGWLNRSTAYKLADYAGVVAHRLGDRVRTYTTLNEPWCSSYLSYGATEHAPGLGLGPGAFPAVHHLNLAHGLMAQAVRAEVGDRSDVSVTCNLQLNRGDADAVHRLDLIANRVWLDPMLRGYYPDELFAITKGICDWEFIKDGDLEQIHQPIDVLGVNYYNTSLLAMSDRPQFPQSTAASTAPGASDVDWLPTEGPHTAMGWNIDPDGLYDLLMRVHNDYPEMPLMVTENGMACDDHLVSEADPSTGETVKAVHDADRIDYLRRHFEAAGRAMDAGVDLRGYFVWSLLDNFEWAFGYTKRFGIVYMDYETLERTPKDSFKWYRKLIADRAIPQA</sequence>
<comment type="catalytic activity">
    <reaction evidence="1 11">
        <text>Hydrolysis of terminal, non-reducing beta-D-glucosyl residues with release of beta-D-glucose.</text>
        <dbReference type="EC" id="3.2.1.21"/>
    </reaction>
</comment>
<dbReference type="AlphaFoldDB" id="A0A087AD30"/>
<evidence type="ECO:0000256" key="10">
    <source>
        <dbReference type="PIRSR" id="PIRSR617736-2"/>
    </source>
</evidence>
<feature type="binding site" evidence="10">
    <location>
        <position position="413"/>
    </location>
    <ligand>
        <name>substrate</name>
    </ligand>
</feature>
<dbReference type="NCBIfam" id="TIGR03356">
    <property type="entry name" value="BGL"/>
    <property type="match status" value="1"/>
</dbReference>
<feature type="active site" description="Proton donor" evidence="9">
    <location>
        <position position="163"/>
    </location>
</feature>
<feature type="binding site" evidence="10">
    <location>
        <position position="288"/>
    </location>
    <ligand>
        <name>substrate</name>
    </ligand>
</feature>
<dbReference type="InterPro" id="IPR017853">
    <property type="entry name" value="GH"/>
</dbReference>
<dbReference type="STRING" id="1437609.BCAL_0286"/>
<keyword evidence="4 11" id="KW-0378">Hydrolase</keyword>
<evidence type="ECO:0000256" key="9">
    <source>
        <dbReference type="PIRSR" id="PIRSR617736-1"/>
    </source>
</evidence>
<dbReference type="EC" id="3.2.1.21" evidence="3 11"/>
<dbReference type="RefSeq" id="WP_043163931.1">
    <property type="nucleotide sequence ID" value="NZ_JDUV01000001.1"/>
</dbReference>
<feature type="binding site" evidence="10">
    <location>
        <position position="162"/>
    </location>
    <ligand>
        <name>substrate</name>
    </ligand>
</feature>
<dbReference type="Pfam" id="PF00232">
    <property type="entry name" value="Glyco_hydro_1"/>
    <property type="match status" value="1"/>
</dbReference>
<protein>
    <recommendedName>
        <fullName evidence="3 11">Beta-glucosidase</fullName>
        <ecNumber evidence="3 11">3.2.1.21</ecNumber>
    </recommendedName>
</protein>
<keyword evidence="6" id="KW-0119">Carbohydrate metabolism</keyword>
<dbReference type="GO" id="GO:0030245">
    <property type="term" value="P:cellulose catabolic process"/>
    <property type="evidence" value="ECO:0007669"/>
    <property type="project" value="UniProtKB-KW"/>
</dbReference>
<evidence type="ECO:0000256" key="5">
    <source>
        <dbReference type="ARBA" id="ARBA00023001"/>
    </source>
</evidence>
<organism evidence="12 13">
    <name type="scientific">Bifidobacterium callitrichos DSM 23973</name>
    <dbReference type="NCBI Taxonomy" id="1437609"/>
    <lineage>
        <taxon>Bacteria</taxon>
        <taxon>Bacillati</taxon>
        <taxon>Actinomycetota</taxon>
        <taxon>Actinomycetes</taxon>
        <taxon>Bifidobacteriales</taxon>
        <taxon>Bifidobacteriaceae</taxon>
        <taxon>Bifidobacterium</taxon>
    </lineage>
</organism>
<dbReference type="PROSITE" id="PS00653">
    <property type="entry name" value="GLYCOSYL_HYDROL_F1_2"/>
    <property type="match status" value="1"/>
</dbReference>
<dbReference type="PANTHER" id="PTHR10353">
    <property type="entry name" value="GLYCOSYL HYDROLASE"/>
    <property type="match status" value="1"/>
</dbReference>
<dbReference type="PRINTS" id="PR00131">
    <property type="entry name" value="GLHYDRLASE1"/>
</dbReference>
<comment type="caution">
    <text evidence="12">The sequence shown here is derived from an EMBL/GenBank/DDBJ whole genome shotgun (WGS) entry which is preliminary data.</text>
</comment>
<comment type="similarity">
    <text evidence="2 11">Belongs to the glycosyl hydrolase 1 family.</text>
</comment>
<feature type="active site" description="Nucleophile" evidence="9">
    <location>
        <position position="357"/>
    </location>
</feature>
<proteinExistence type="inferred from homology"/>
<feature type="binding site" evidence="10">
    <location>
        <position position="118"/>
    </location>
    <ligand>
        <name>substrate</name>
    </ligand>
</feature>
<dbReference type="GO" id="GO:0005829">
    <property type="term" value="C:cytosol"/>
    <property type="evidence" value="ECO:0007669"/>
    <property type="project" value="TreeGrafter"/>
</dbReference>
<evidence type="ECO:0000313" key="12">
    <source>
        <dbReference type="EMBL" id="KFI56680.1"/>
    </source>
</evidence>
<keyword evidence="8" id="KW-0624">Polysaccharide degradation</keyword>
<gene>
    <name evidence="12" type="ORF">BCAL_0286</name>
</gene>
<dbReference type="Gene3D" id="3.20.20.80">
    <property type="entry name" value="Glycosidases"/>
    <property type="match status" value="1"/>
</dbReference>
<dbReference type="InterPro" id="IPR017736">
    <property type="entry name" value="Glyco_hydro_1_beta-glucosidase"/>
</dbReference>
<evidence type="ECO:0000256" key="3">
    <source>
        <dbReference type="ARBA" id="ARBA00012744"/>
    </source>
</evidence>
<keyword evidence="5" id="KW-0136">Cellulose degradation</keyword>